<dbReference type="GO" id="GO:0016787">
    <property type="term" value="F:hydrolase activity"/>
    <property type="evidence" value="ECO:0007669"/>
    <property type="project" value="UniProtKB-KW"/>
</dbReference>
<proteinExistence type="predicted"/>
<dbReference type="SUPFAM" id="SSF50939">
    <property type="entry name" value="Sialidases"/>
    <property type="match status" value="1"/>
</dbReference>
<dbReference type="EMBL" id="CP000089">
    <property type="protein sequence ID" value="AAZ45314.1"/>
    <property type="molecule type" value="Genomic_DNA"/>
</dbReference>
<dbReference type="InterPro" id="IPR036278">
    <property type="entry name" value="Sialidase_sf"/>
</dbReference>
<dbReference type="PANTHER" id="PTHR43752:SF2">
    <property type="entry name" value="BNR_ASP-BOX REPEAT FAMILY PROTEIN"/>
    <property type="match status" value="1"/>
</dbReference>
<dbReference type="HOGENOM" id="CLU_054555_0_0_4"/>
<dbReference type="CDD" id="cd15482">
    <property type="entry name" value="Sialidase_non-viral"/>
    <property type="match status" value="1"/>
</dbReference>
<protein>
    <submittedName>
        <fullName evidence="2">Glycosyl hydrolase, BNR repeat</fullName>
    </submittedName>
</protein>
<dbReference type="eggNOG" id="COG4409">
    <property type="taxonomic scope" value="Bacteria"/>
</dbReference>
<feature type="domain" description="Sialidase" evidence="1">
    <location>
        <begin position="74"/>
        <end position="351"/>
    </location>
</feature>
<accession>Q47IL7</accession>
<dbReference type="Pfam" id="PF13088">
    <property type="entry name" value="BNR_2"/>
    <property type="match status" value="1"/>
</dbReference>
<reference evidence="2" key="1">
    <citation type="submission" date="2005-08" db="EMBL/GenBank/DDBJ databases">
        <title>Complete sequence of Dechloromonas aromatica RCB.</title>
        <authorList>
            <person name="Salinero K.K."/>
            <person name="Copeland A."/>
            <person name="Lucas S."/>
            <person name="Lapidus A."/>
            <person name="Barry K."/>
            <person name="Detter J.C."/>
            <person name="Glavina T."/>
            <person name="Hammon N."/>
            <person name="Israni S."/>
            <person name="Pitluck S."/>
            <person name="Di Bartolo G."/>
            <person name="Trong S."/>
            <person name="Schmutz J."/>
            <person name="Larimer F."/>
            <person name="Land M."/>
            <person name="Ivanova N."/>
            <person name="Richardson P."/>
        </authorList>
    </citation>
    <scope>NUCLEOTIDE SEQUENCE</scope>
    <source>
        <strain evidence="2">RCB</strain>
    </source>
</reference>
<dbReference type="InterPro" id="IPR011040">
    <property type="entry name" value="Sialidase"/>
</dbReference>
<dbReference type="PANTHER" id="PTHR43752">
    <property type="entry name" value="BNR/ASP-BOX REPEAT FAMILY PROTEIN"/>
    <property type="match status" value="1"/>
</dbReference>
<dbReference type="STRING" id="159087.Daro_0557"/>
<dbReference type="AlphaFoldDB" id="Q47IL7"/>
<dbReference type="KEGG" id="dar:Daro_0557"/>
<gene>
    <name evidence="2" type="ordered locus">Daro_0557</name>
</gene>
<evidence type="ECO:0000313" key="2">
    <source>
        <dbReference type="EMBL" id="AAZ45314.1"/>
    </source>
</evidence>
<name>Q47IL7_DECAR</name>
<organism evidence="2">
    <name type="scientific">Dechloromonas aromatica (strain RCB)</name>
    <dbReference type="NCBI Taxonomy" id="159087"/>
    <lineage>
        <taxon>Bacteria</taxon>
        <taxon>Pseudomonadati</taxon>
        <taxon>Pseudomonadota</taxon>
        <taxon>Betaproteobacteria</taxon>
        <taxon>Rhodocyclales</taxon>
        <taxon>Azonexaceae</taxon>
        <taxon>Dechloromonas</taxon>
    </lineage>
</organism>
<keyword evidence="2" id="KW-0378">Hydrolase</keyword>
<dbReference type="Gene3D" id="2.120.10.10">
    <property type="match status" value="1"/>
</dbReference>
<sequence>MQPLSPAVIHHGSAGLFLAALAAAFLRLPATEAPAFVPPPVVASPLPADMTRSNLPSAGATAGPASLTLLADGKVAAAWLAGPGNDNSAATIWLSILGRSGWSQPLPAATRESTAAGTFAHMSSLGRPLLLAEGSWLHLWYESLPLGSGAGAAIVHSLSTDGGKTWSKAERLQTSPLGTLGNGLGGPPLMLADGGLGLPLDQRFPKQGSEWLRLSATGRIVDKRRLAHAAPTLQPAVVALDDHRGLAVLRDNRAGTSRATLSTTNGGQTWETASELALPAPDAPVALLRLASGRLLLAGNPQQGKEALQLWLSADDGQTWAMKRIVEAASDGGAEFADPALLQGRDGRIHLTYTWRQQQIRYVAFTEAWLAGGAP</sequence>
<evidence type="ECO:0000259" key="1">
    <source>
        <dbReference type="Pfam" id="PF13088"/>
    </source>
</evidence>